<gene>
    <name evidence="1" type="ORF">BpHYR1_004908</name>
</gene>
<sequence length="59" mass="6846">MKISSRDLNFDFNLLSLKNTVMDNLSKSGFHSFSTKRCLKVNPFTWLYLQSNLVCNSKL</sequence>
<name>A0A3M7RR67_BRAPC</name>
<evidence type="ECO:0000313" key="1">
    <source>
        <dbReference type="EMBL" id="RNA25827.1"/>
    </source>
</evidence>
<evidence type="ECO:0000313" key="2">
    <source>
        <dbReference type="Proteomes" id="UP000276133"/>
    </source>
</evidence>
<accession>A0A3M7RR67</accession>
<comment type="caution">
    <text evidence="1">The sequence shown here is derived from an EMBL/GenBank/DDBJ whole genome shotgun (WGS) entry which is preliminary data.</text>
</comment>
<dbReference type="AlphaFoldDB" id="A0A3M7RR67"/>
<reference evidence="1 2" key="1">
    <citation type="journal article" date="2018" name="Sci. Rep.">
        <title>Genomic signatures of local adaptation to the degree of environmental predictability in rotifers.</title>
        <authorList>
            <person name="Franch-Gras L."/>
            <person name="Hahn C."/>
            <person name="Garcia-Roger E.M."/>
            <person name="Carmona M.J."/>
            <person name="Serra M."/>
            <person name="Gomez A."/>
        </authorList>
    </citation>
    <scope>NUCLEOTIDE SEQUENCE [LARGE SCALE GENOMIC DNA]</scope>
    <source>
        <strain evidence="1">HYR1</strain>
    </source>
</reference>
<dbReference type="Proteomes" id="UP000276133">
    <property type="component" value="Unassembled WGS sequence"/>
</dbReference>
<dbReference type="EMBL" id="REGN01002851">
    <property type="protein sequence ID" value="RNA25827.1"/>
    <property type="molecule type" value="Genomic_DNA"/>
</dbReference>
<proteinExistence type="predicted"/>
<protein>
    <submittedName>
        <fullName evidence="1">Uncharacterized protein</fullName>
    </submittedName>
</protein>
<organism evidence="1 2">
    <name type="scientific">Brachionus plicatilis</name>
    <name type="common">Marine rotifer</name>
    <name type="synonym">Brachionus muelleri</name>
    <dbReference type="NCBI Taxonomy" id="10195"/>
    <lineage>
        <taxon>Eukaryota</taxon>
        <taxon>Metazoa</taxon>
        <taxon>Spiralia</taxon>
        <taxon>Gnathifera</taxon>
        <taxon>Rotifera</taxon>
        <taxon>Eurotatoria</taxon>
        <taxon>Monogononta</taxon>
        <taxon>Pseudotrocha</taxon>
        <taxon>Ploima</taxon>
        <taxon>Brachionidae</taxon>
        <taxon>Brachionus</taxon>
    </lineage>
</organism>
<keyword evidence="2" id="KW-1185">Reference proteome</keyword>